<protein>
    <submittedName>
        <fullName evidence="3">TrbL/VirB6 plasmid conjugal transfer protein</fullName>
    </submittedName>
</protein>
<feature type="transmembrane region" description="Helical" evidence="1">
    <location>
        <begin position="23"/>
        <end position="43"/>
    </location>
</feature>
<evidence type="ECO:0000313" key="3">
    <source>
        <dbReference type="EMBL" id="POS00904.1"/>
    </source>
</evidence>
<feature type="transmembrane region" description="Helical" evidence="1">
    <location>
        <begin position="55"/>
        <end position="80"/>
    </location>
</feature>
<feature type="domain" description="Conjugative transposon TraJ C-terminal" evidence="2">
    <location>
        <begin position="3"/>
        <end position="308"/>
    </location>
</feature>
<keyword evidence="1" id="KW-0812">Transmembrane</keyword>
<dbReference type="InterPro" id="IPR012424">
    <property type="entry name" value="Conjugative_transposon_TraJ_C"/>
</dbReference>
<name>A0A2S4N594_9FLAO</name>
<evidence type="ECO:0000256" key="1">
    <source>
        <dbReference type="SAM" id="Phobius"/>
    </source>
</evidence>
<gene>
    <name evidence="3" type="ORF">Q361_1177</name>
</gene>
<evidence type="ECO:0000259" key="2">
    <source>
        <dbReference type="Pfam" id="PF07863"/>
    </source>
</evidence>
<organism evidence="3 4">
    <name type="scientific">Flavobacterium croceum DSM 17960</name>
    <dbReference type="NCBI Taxonomy" id="1121886"/>
    <lineage>
        <taxon>Bacteria</taxon>
        <taxon>Pseudomonadati</taxon>
        <taxon>Bacteroidota</taxon>
        <taxon>Flavobacteriia</taxon>
        <taxon>Flavobacteriales</taxon>
        <taxon>Flavobacteriaceae</taxon>
        <taxon>Flavobacterium</taxon>
    </lineage>
</organism>
<proteinExistence type="predicted"/>
<keyword evidence="4" id="KW-1185">Reference proteome</keyword>
<dbReference type="RefSeq" id="WP_103726861.1">
    <property type="nucleotide sequence ID" value="NZ_PQNY01000017.1"/>
</dbReference>
<dbReference type="Pfam" id="PF07863">
    <property type="entry name" value="CtnDOT_TraJ"/>
    <property type="match status" value="1"/>
</dbReference>
<dbReference type="AlphaFoldDB" id="A0A2S4N594"/>
<accession>A0A2S4N594</accession>
<dbReference type="OrthoDB" id="1147144at2"/>
<reference evidence="3 4" key="1">
    <citation type="submission" date="2018-01" db="EMBL/GenBank/DDBJ databases">
        <title>Genomic Encyclopedia of Type Strains, Phase I: the one thousand microbial genomes (KMG-I) project.</title>
        <authorList>
            <person name="Goeker M."/>
        </authorList>
    </citation>
    <scope>NUCLEOTIDE SEQUENCE [LARGE SCALE GENOMIC DNA]</scope>
    <source>
        <strain evidence="3 4">DSM 17960</strain>
    </source>
</reference>
<sequence>MVDNINSFLNAILTDFLNSTSNFLMYAKLIAGLGALIVSFVTFRKIQMEGDVDGSINSFVIKVVLVSFGISFYGTFVGLINKPLELMTEGIKSVSQAQTQDTNNIFATVIEGGDTSQSTTSTNEEYQAEVNDALNQAGMNNAGSGNPDSESILNQTSSADTSDMFSSYIYNAIFNVLCFIASIALVILNIIRTFILIILSMFGIFVIAISMYPGFENSFYQWLQKYINVYLWLPIGYILDSVLAKLFSYQGITNASVMDQTIASTALINLMAISCILAYTQIPTIANWLISASMGNFASKAQQSTVNYVQSAAKNLMKGPNS</sequence>
<keyword evidence="1" id="KW-0472">Membrane</keyword>
<feature type="transmembrane region" description="Helical" evidence="1">
    <location>
        <begin position="227"/>
        <end position="247"/>
    </location>
</feature>
<feature type="transmembrane region" description="Helical" evidence="1">
    <location>
        <begin position="195"/>
        <end position="215"/>
    </location>
</feature>
<feature type="transmembrane region" description="Helical" evidence="1">
    <location>
        <begin position="267"/>
        <end position="290"/>
    </location>
</feature>
<feature type="transmembrane region" description="Helical" evidence="1">
    <location>
        <begin position="168"/>
        <end position="188"/>
    </location>
</feature>
<dbReference type="EMBL" id="PQNY01000017">
    <property type="protein sequence ID" value="POS00904.1"/>
    <property type="molecule type" value="Genomic_DNA"/>
</dbReference>
<evidence type="ECO:0000313" key="4">
    <source>
        <dbReference type="Proteomes" id="UP000237056"/>
    </source>
</evidence>
<comment type="caution">
    <text evidence="3">The sequence shown here is derived from an EMBL/GenBank/DDBJ whole genome shotgun (WGS) entry which is preliminary data.</text>
</comment>
<keyword evidence="1" id="KW-1133">Transmembrane helix</keyword>
<dbReference type="Proteomes" id="UP000237056">
    <property type="component" value="Unassembled WGS sequence"/>
</dbReference>